<keyword evidence="1" id="KW-0732">Signal</keyword>
<sequence length="231" mass="22906">MRRLLRIVATGALLAAPLAATAQENGGAVIVVTGEGRATAAPDMALLSLGVVAEGETAADAVAGVSENLSPVLAALRDGGIAEADLQTTGISVVPVYSAPGPDEQTAPRIASYEASSDLSAVLRDLDTVGALLDAAIAAGANRVGGFRLDITDDAALADAALQGAVGDARRKAEAVADAAGQSLGAILEIREAGPDGGPGPMMEMRASAMPIAAGVIERRATVTIRFAIGS</sequence>
<feature type="chain" id="PRO_5016008289" description="SIMPL domain-containing protein" evidence="1">
    <location>
        <begin position="23"/>
        <end position="231"/>
    </location>
</feature>
<gene>
    <name evidence="2" type="ORF">LX81_02299</name>
</gene>
<dbReference type="EMBL" id="QKZL01000008">
    <property type="protein sequence ID" value="PZX16027.1"/>
    <property type="molecule type" value="Genomic_DNA"/>
</dbReference>
<dbReference type="Pfam" id="PF04402">
    <property type="entry name" value="SIMPL"/>
    <property type="match status" value="1"/>
</dbReference>
<dbReference type="InterPro" id="IPR052022">
    <property type="entry name" value="26kDa_periplasmic_antigen"/>
</dbReference>
<accession>A0A2W7ND02</accession>
<dbReference type="PANTHER" id="PTHR34387:SF1">
    <property type="entry name" value="PERIPLASMIC IMMUNOGENIC PROTEIN"/>
    <property type="match status" value="1"/>
</dbReference>
<dbReference type="Gene3D" id="3.30.70.2970">
    <property type="entry name" value="Protein of unknown function (DUF541), domain 2"/>
    <property type="match status" value="1"/>
</dbReference>
<proteinExistence type="predicted"/>
<name>A0A2W7ND02_9RHOB</name>
<dbReference type="PANTHER" id="PTHR34387">
    <property type="entry name" value="SLR1258 PROTEIN"/>
    <property type="match status" value="1"/>
</dbReference>
<dbReference type="GO" id="GO:0006974">
    <property type="term" value="P:DNA damage response"/>
    <property type="evidence" value="ECO:0007669"/>
    <property type="project" value="TreeGrafter"/>
</dbReference>
<evidence type="ECO:0000313" key="3">
    <source>
        <dbReference type="Proteomes" id="UP000248916"/>
    </source>
</evidence>
<dbReference type="InterPro" id="IPR007497">
    <property type="entry name" value="SIMPL/DUF541"/>
</dbReference>
<comment type="caution">
    <text evidence="2">The sequence shown here is derived from an EMBL/GenBank/DDBJ whole genome shotgun (WGS) entry which is preliminary data.</text>
</comment>
<keyword evidence="3" id="KW-1185">Reference proteome</keyword>
<evidence type="ECO:0008006" key="4">
    <source>
        <dbReference type="Google" id="ProtNLM"/>
    </source>
</evidence>
<evidence type="ECO:0000313" key="2">
    <source>
        <dbReference type="EMBL" id="PZX16027.1"/>
    </source>
</evidence>
<dbReference type="OrthoDB" id="9813144at2"/>
<organism evidence="2 3">
    <name type="scientific">Palleronia aestuarii</name>
    <dbReference type="NCBI Taxonomy" id="568105"/>
    <lineage>
        <taxon>Bacteria</taxon>
        <taxon>Pseudomonadati</taxon>
        <taxon>Pseudomonadota</taxon>
        <taxon>Alphaproteobacteria</taxon>
        <taxon>Rhodobacterales</taxon>
        <taxon>Roseobacteraceae</taxon>
        <taxon>Palleronia</taxon>
    </lineage>
</organism>
<protein>
    <recommendedName>
        <fullName evidence="4">SIMPL domain-containing protein</fullName>
    </recommendedName>
</protein>
<dbReference type="RefSeq" id="WP_111537438.1">
    <property type="nucleotide sequence ID" value="NZ_QKZL01000008.1"/>
</dbReference>
<dbReference type="AlphaFoldDB" id="A0A2W7ND02"/>
<dbReference type="Gene3D" id="3.30.110.170">
    <property type="entry name" value="Protein of unknown function (DUF541), domain 1"/>
    <property type="match status" value="1"/>
</dbReference>
<feature type="signal peptide" evidence="1">
    <location>
        <begin position="1"/>
        <end position="22"/>
    </location>
</feature>
<dbReference type="Proteomes" id="UP000248916">
    <property type="component" value="Unassembled WGS sequence"/>
</dbReference>
<reference evidence="2 3" key="1">
    <citation type="submission" date="2018-06" db="EMBL/GenBank/DDBJ databases">
        <title>Genomic Encyclopedia of Archaeal and Bacterial Type Strains, Phase II (KMG-II): from individual species to whole genera.</title>
        <authorList>
            <person name="Goeker M."/>
        </authorList>
    </citation>
    <scope>NUCLEOTIDE SEQUENCE [LARGE SCALE GENOMIC DNA]</scope>
    <source>
        <strain evidence="2 3">DSM 22009</strain>
    </source>
</reference>
<evidence type="ECO:0000256" key="1">
    <source>
        <dbReference type="SAM" id="SignalP"/>
    </source>
</evidence>